<evidence type="ECO:0000259" key="1">
    <source>
        <dbReference type="Pfam" id="PF21217"/>
    </source>
</evidence>
<reference evidence="2 3" key="1">
    <citation type="submission" date="2016-04" db="EMBL/GenBank/DDBJ databases">
        <title>Complete genome sequence of Pseudomonas sp. LAB-08 isolated from TCE contaminated aquifer soil.</title>
        <authorList>
            <person name="Dohra H."/>
            <person name="Suzuki K."/>
            <person name="Fatma A."/>
            <person name="Inuzuka Y."/>
            <person name="Honjo M."/>
            <person name="Tashiro Y."/>
            <person name="Futamata H."/>
        </authorList>
    </citation>
    <scope>NUCLEOTIDE SEQUENCE [LARGE SCALE GENOMIC DNA]</scope>
    <source>
        <strain evidence="2 3">LAB-08</strain>
    </source>
</reference>
<organism evidence="2 3">
    <name type="scientific">Pseudomonas izuensis</name>
    <dbReference type="NCBI Taxonomy" id="2684212"/>
    <lineage>
        <taxon>Bacteria</taxon>
        <taxon>Pseudomonadati</taxon>
        <taxon>Pseudomonadota</taxon>
        <taxon>Gammaproteobacteria</taxon>
        <taxon>Pseudomonadales</taxon>
        <taxon>Pseudomonadaceae</taxon>
        <taxon>Pseudomonas</taxon>
    </lineage>
</organism>
<sequence length="55" mass="6509">MKNNKPDAQQLLEQAAYDAWFREQVQASLNDPRPSIPDEEAKRLMAIKRENLRKR</sequence>
<dbReference type="EMBL" id="AP017423">
    <property type="protein sequence ID" value="BCX65636.1"/>
    <property type="molecule type" value="Genomic_DNA"/>
</dbReference>
<protein>
    <recommendedName>
        <fullName evidence="1">Stability determinant domain-containing protein</fullName>
    </recommendedName>
</protein>
<dbReference type="RefSeq" id="WP_254007495.1">
    <property type="nucleotide sequence ID" value="NZ_AP017423.2"/>
</dbReference>
<name>A0ABM7RLT9_9PSED</name>
<feature type="domain" description="Stability determinant" evidence="1">
    <location>
        <begin position="14"/>
        <end position="40"/>
    </location>
</feature>
<evidence type="ECO:0000313" key="2">
    <source>
        <dbReference type="EMBL" id="BCX65636.1"/>
    </source>
</evidence>
<accession>A0ABM7RLT9</accession>
<dbReference type="InterPro" id="IPR048851">
    <property type="entry name" value="PaaA2_dom"/>
</dbReference>
<dbReference type="Proteomes" id="UP000218595">
    <property type="component" value="Chromosome"/>
</dbReference>
<dbReference type="Pfam" id="PF21217">
    <property type="entry name" value="PaaA2"/>
    <property type="match status" value="1"/>
</dbReference>
<keyword evidence="3" id="KW-1185">Reference proteome</keyword>
<evidence type="ECO:0000313" key="3">
    <source>
        <dbReference type="Proteomes" id="UP000218595"/>
    </source>
</evidence>
<proteinExistence type="predicted"/>
<gene>
    <name evidence="2" type="ORF">LAB08_R02390</name>
</gene>